<gene>
    <name evidence="6" type="ORF">MOQ58_02860</name>
</gene>
<dbReference type="InterPro" id="IPR036388">
    <property type="entry name" value="WH-like_DNA-bd_sf"/>
</dbReference>
<reference evidence="6 7" key="1">
    <citation type="submission" date="2022-03" db="EMBL/GenBank/DDBJ databases">
        <title>Plant growth promoting endophytes with ACC deaminase activity.</title>
        <authorList>
            <person name="Charles T."/>
            <person name="Van Dyk A."/>
            <person name="Cheng J."/>
            <person name="Heil J."/>
        </authorList>
    </citation>
    <scope>NUCLEOTIDE SEQUENCE [LARGE SCALE GENOMIC DNA]</scope>
    <source>
        <strain evidence="6 7">8R6</strain>
    </source>
</reference>
<dbReference type="SUPFAM" id="SSF53850">
    <property type="entry name" value="Periplasmic binding protein-like II"/>
    <property type="match status" value="1"/>
</dbReference>
<dbReference type="PANTHER" id="PTHR30537">
    <property type="entry name" value="HTH-TYPE TRANSCRIPTIONAL REGULATOR"/>
    <property type="match status" value="1"/>
</dbReference>
<dbReference type="InterPro" id="IPR058163">
    <property type="entry name" value="LysR-type_TF_proteobact-type"/>
</dbReference>
<feature type="domain" description="HTH lysR-type" evidence="5">
    <location>
        <begin position="9"/>
        <end position="66"/>
    </location>
</feature>
<keyword evidence="2" id="KW-0805">Transcription regulation</keyword>
<dbReference type="EMBL" id="CP093428">
    <property type="protein sequence ID" value="WGK91149.1"/>
    <property type="molecule type" value="Genomic_DNA"/>
</dbReference>
<evidence type="ECO:0000313" key="6">
    <source>
        <dbReference type="EMBL" id="WGK91149.1"/>
    </source>
</evidence>
<evidence type="ECO:0000256" key="4">
    <source>
        <dbReference type="ARBA" id="ARBA00023163"/>
    </source>
</evidence>
<dbReference type="PROSITE" id="PS50931">
    <property type="entry name" value="HTH_LYSR"/>
    <property type="match status" value="1"/>
</dbReference>
<evidence type="ECO:0000313" key="7">
    <source>
        <dbReference type="Proteomes" id="UP001243713"/>
    </source>
</evidence>
<dbReference type="PANTHER" id="PTHR30537:SF26">
    <property type="entry name" value="GLYCINE CLEAVAGE SYSTEM TRANSCRIPTIONAL ACTIVATOR"/>
    <property type="match status" value="1"/>
</dbReference>
<dbReference type="InterPro" id="IPR000847">
    <property type="entry name" value="LysR_HTH_N"/>
</dbReference>
<dbReference type="PRINTS" id="PR00039">
    <property type="entry name" value="HTHLYSR"/>
</dbReference>
<evidence type="ECO:0000256" key="2">
    <source>
        <dbReference type="ARBA" id="ARBA00023015"/>
    </source>
</evidence>
<keyword evidence="7" id="KW-1185">Reference proteome</keyword>
<keyword evidence="4" id="KW-0804">Transcription</keyword>
<comment type="similarity">
    <text evidence="1">Belongs to the LysR transcriptional regulatory family.</text>
</comment>
<dbReference type="Gene3D" id="3.40.190.10">
    <property type="entry name" value="Periplasmic binding protein-like II"/>
    <property type="match status" value="2"/>
</dbReference>
<sequence>MECSMFASLPLTALRAFESASRLLSFKAAAEELSVTPTAVSHQIRSLETWLGVPLFERLPRQVRLTECGERLFHSLHGAFLEVAQSVDTLRPQRSGSSLTISTTAAFAALWLVPRLGRFYARHPNISVRLDTHCEVIDLHQDASVDLVVRYSLDDYPNLYGLCLFDESFGVYGSPEQVAQASIRAPTLISVRWHNSKLYAHGWEAWCSQSAETWLTANPAVREYDEEHYALQAAIAGQGLVLASNILVSESVASGLLVAYRSEIQVNGAGYSALCVPGRERHPPVRAFFAWLQEEARLSGLLPRSQITSNFSPRLSLGHSEHQ</sequence>
<dbReference type="SUPFAM" id="SSF46785">
    <property type="entry name" value="Winged helix' DNA-binding domain"/>
    <property type="match status" value="1"/>
</dbReference>
<accession>A0ABY8MUW3</accession>
<dbReference type="Gene3D" id="1.10.10.10">
    <property type="entry name" value="Winged helix-like DNA-binding domain superfamily/Winged helix DNA-binding domain"/>
    <property type="match status" value="1"/>
</dbReference>
<evidence type="ECO:0000256" key="1">
    <source>
        <dbReference type="ARBA" id="ARBA00009437"/>
    </source>
</evidence>
<dbReference type="Proteomes" id="UP001243713">
    <property type="component" value="Chromosome"/>
</dbReference>
<dbReference type="Pfam" id="PF00126">
    <property type="entry name" value="HTH_1"/>
    <property type="match status" value="1"/>
</dbReference>
<evidence type="ECO:0000256" key="3">
    <source>
        <dbReference type="ARBA" id="ARBA00023125"/>
    </source>
</evidence>
<dbReference type="InterPro" id="IPR005119">
    <property type="entry name" value="LysR_subst-bd"/>
</dbReference>
<keyword evidence="3" id="KW-0238">DNA-binding</keyword>
<protein>
    <submittedName>
        <fullName evidence="6">LysR substrate-binding domain-containing protein</fullName>
    </submittedName>
</protein>
<dbReference type="InterPro" id="IPR036390">
    <property type="entry name" value="WH_DNA-bd_sf"/>
</dbReference>
<dbReference type="Pfam" id="PF03466">
    <property type="entry name" value="LysR_substrate"/>
    <property type="match status" value="1"/>
</dbReference>
<evidence type="ECO:0000259" key="5">
    <source>
        <dbReference type="PROSITE" id="PS50931"/>
    </source>
</evidence>
<proteinExistence type="inferred from homology"/>
<dbReference type="RefSeq" id="WP_280162823.1">
    <property type="nucleotide sequence ID" value="NZ_CP093428.1"/>
</dbReference>
<name>A0ABY8MUW3_9PSED</name>
<organism evidence="6 7">
    <name type="scientific">Pseudomonas migulae</name>
    <dbReference type="NCBI Taxonomy" id="78543"/>
    <lineage>
        <taxon>Bacteria</taxon>
        <taxon>Pseudomonadati</taxon>
        <taxon>Pseudomonadota</taxon>
        <taxon>Gammaproteobacteria</taxon>
        <taxon>Pseudomonadales</taxon>
        <taxon>Pseudomonadaceae</taxon>
        <taxon>Pseudomonas</taxon>
    </lineage>
</organism>